<dbReference type="Proteomes" id="UP001231924">
    <property type="component" value="Unassembled WGS sequence"/>
</dbReference>
<reference evidence="4 5" key="1">
    <citation type="submission" date="2023-06" db="EMBL/GenBank/DDBJ databases">
        <title>Actinomycetospora Odt1-22.</title>
        <authorList>
            <person name="Supong K."/>
        </authorList>
    </citation>
    <scope>NUCLEOTIDE SEQUENCE [LARGE SCALE GENOMIC DNA]</scope>
    <source>
        <strain evidence="4 5">Odt1-22</strain>
    </source>
</reference>
<name>A0ABT7MFA6_9PSEU</name>
<dbReference type="InterPro" id="IPR017804">
    <property type="entry name" value="MeTrfase_EgtD-like"/>
</dbReference>
<keyword evidence="1 4" id="KW-0489">Methyltransferase</keyword>
<dbReference type="Gene3D" id="3.40.50.150">
    <property type="entry name" value="Vaccinia Virus protein VP39"/>
    <property type="match status" value="1"/>
</dbReference>
<evidence type="ECO:0000259" key="3">
    <source>
        <dbReference type="Pfam" id="PF10017"/>
    </source>
</evidence>
<dbReference type="RefSeq" id="WP_286054553.1">
    <property type="nucleotide sequence ID" value="NZ_JASVWF010000004.1"/>
</dbReference>
<dbReference type="InterPro" id="IPR035094">
    <property type="entry name" value="EgtD"/>
</dbReference>
<proteinExistence type="predicted"/>
<evidence type="ECO:0000313" key="5">
    <source>
        <dbReference type="Proteomes" id="UP001231924"/>
    </source>
</evidence>
<comment type="caution">
    <text evidence="4">The sequence shown here is derived from an EMBL/GenBank/DDBJ whole genome shotgun (WGS) entry which is preliminary data.</text>
</comment>
<dbReference type="PIRSF" id="PIRSF018005">
    <property type="entry name" value="UCP018005"/>
    <property type="match status" value="1"/>
</dbReference>
<organism evidence="4 5">
    <name type="scientific">Actinomycetospora termitidis</name>
    <dbReference type="NCBI Taxonomy" id="3053470"/>
    <lineage>
        <taxon>Bacteria</taxon>
        <taxon>Bacillati</taxon>
        <taxon>Actinomycetota</taxon>
        <taxon>Actinomycetes</taxon>
        <taxon>Pseudonocardiales</taxon>
        <taxon>Pseudonocardiaceae</taxon>
        <taxon>Actinomycetospora</taxon>
    </lineage>
</organism>
<keyword evidence="2 4" id="KW-0808">Transferase</keyword>
<feature type="domain" description="Histidine-specific methyltransferase SAM-dependent" evidence="3">
    <location>
        <begin position="25"/>
        <end position="326"/>
    </location>
</feature>
<dbReference type="InterPro" id="IPR019257">
    <property type="entry name" value="MeTrfase_dom"/>
</dbReference>
<gene>
    <name evidence="4" type="primary">egtD</name>
    <name evidence="4" type="ORF">QRT03_18940</name>
</gene>
<protein>
    <submittedName>
        <fullName evidence="4">L-histidine N(Alpha)-methyltransferase</fullName>
        <ecNumber evidence="4">2.1.1.44</ecNumber>
    </submittedName>
</protein>
<dbReference type="GO" id="GO:0032259">
    <property type="term" value="P:methylation"/>
    <property type="evidence" value="ECO:0007669"/>
    <property type="project" value="UniProtKB-KW"/>
</dbReference>
<dbReference type="EC" id="2.1.1.44" evidence="4"/>
<evidence type="ECO:0000313" key="4">
    <source>
        <dbReference type="EMBL" id="MDL5158053.1"/>
    </source>
</evidence>
<evidence type="ECO:0000256" key="2">
    <source>
        <dbReference type="ARBA" id="ARBA00022679"/>
    </source>
</evidence>
<sequence>MTTPHGTLPTLDVHLTEADADAALRADARRGLTSTPKVLRPQWLYDARGSELFEQITALPEYYPFTAEREALAGGADEIARIAGADTFVELGSGSSTKSTLLLDAMSRTGELRHYVPVDVSAAALEEAVPGLVAGYPDLEVHGVVGDFTADLRSIPQVGRRLVVLLGGTIGNFEPEERRAFLDALSDALVPGEHFLVGTDLVKDEATLVAAYDDAAGVTAEFELNALTVLNRVLGADFDVEGFDYLAVWVPQSSRIEMRVRARRAMTVQVPALDLVVEFADGEEMRTEISTKFTRAGIAGELDAAGFDAVGWFTDPGERFGLTLARRRRSGAEPDQER</sequence>
<dbReference type="GO" id="GO:0052706">
    <property type="term" value="F:L-histidine N(alpha)-methyltransferase activity"/>
    <property type="evidence" value="ECO:0007669"/>
    <property type="project" value="UniProtKB-EC"/>
</dbReference>
<dbReference type="NCBIfam" id="TIGR03438">
    <property type="entry name" value="egtD_ergothio"/>
    <property type="match status" value="1"/>
</dbReference>
<dbReference type="InterPro" id="IPR029063">
    <property type="entry name" value="SAM-dependent_MTases_sf"/>
</dbReference>
<dbReference type="InterPro" id="IPR051128">
    <property type="entry name" value="EgtD_Methyltrsf_superfamily"/>
</dbReference>
<dbReference type="PANTHER" id="PTHR43397">
    <property type="entry name" value="ERGOTHIONEINE BIOSYNTHESIS PROTEIN 1"/>
    <property type="match status" value="1"/>
</dbReference>
<dbReference type="Pfam" id="PF10017">
    <property type="entry name" value="Methyltransf_33"/>
    <property type="match status" value="1"/>
</dbReference>
<keyword evidence="5" id="KW-1185">Reference proteome</keyword>
<evidence type="ECO:0000256" key="1">
    <source>
        <dbReference type="ARBA" id="ARBA00022603"/>
    </source>
</evidence>
<accession>A0ABT7MFA6</accession>
<dbReference type="EMBL" id="JASVWF010000004">
    <property type="protein sequence ID" value="MDL5158053.1"/>
    <property type="molecule type" value="Genomic_DNA"/>
</dbReference>
<dbReference type="PANTHER" id="PTHR43397:SF1">
    <property type="entry name" value="ERGOTHIONEINE BIOSYNTHESIS PROTEIN 1"/>
    <property type="match status" value="1"/>
</dbReference>
<dbReference type="SUPFAM" id="SSF53335">
    <property type="entry name" value="S-adenosyl-L-methionine-dependent methyltransferases"/>
    <property type="match status" value="1"/>
</dbReference>